<dbReference type="CDD" id="cd04301">
    <property type="entry name" value="NAT_SF"/>
    <property type="match status" value="1"/>
</dbReference>
<dbReference type="SUPFAM" id="SSF55729">
    <property type="entry name" value="Acyl-CoA N-acyltransferases (Nat)"/>
    <property type="match status" value="1"/>
</dbReference>
<dbReference type="InterPro" id="IPR000182">
    <property type="entry name" value="GNAT_dom"/>
</dbReference>
<dbReference type="InterPro" id="IPR016181">
    <property type="entry name" value="Acyl_CoA_acyltransferase"/>
</dbReference>
<protein>
    <submittedName>
        <fullName evidence="4">GNAT family N-acetyltransferase</fullName>
    </submittedName>
</protein>
<organism evidence="4 5">
    <name type="scientific">Roseateles albus</name>
    <dbReference type="NCBI Taxonomy" id="2987525"/>
    <lineage>
        <taxon>Bacteria</taxon>
        <taxon>Pseudomonadati</taxon>
        <taxon>Pseudomonadota</taxon>
        <taxon>Betaproteobacteria</taxon>
        <taxon>Burkholderiales</taxon>
        <taxon>Sphaerotilaceae</taxon>
        <taxon>Roseateles</taxon>
    </lineage>
</organism>
<sequence length="158" mass="17628">MKSLVIRDVDPQGADALSLLNEASVDARALYPELFVGATKFATNEPLCERGVYVVAYIDGCPLACGAVRQLSMTDAELRRIYVHREHRRQGLARAVLLHLVGEAKRLGYIRLVLETGSKQLPAMLLYESMEFKRIPPFGEYANDPTSICYERLLDADA</sequence>
<dbReference type="PANTHER" id="PTHR43877:SF2">
    <property type="entry name" value="AMINOALKYLPHOSPHONATE N-ACETYLTRANSFERASE-RELATED"/>
    <property type="match status" value="1"/>
</dbReference>
<reference evidence="4 5" key="1">
    <citation type="submission" date="2022-10" db="EMBL/GenBank/DDBJ databases">
        <title>Paucibacter sp. hw1 Genome sequencing.</title>
        <authorList>
            <person name="Park S."/>
        </authorList>
    </citation>
    <scope>NUCLEOTIDE SEQUENCE [LARGE SCALE GENOMIC DNA]</scope>
    <source>
        <strain evidence="5">hw1</strain>
    </source>
</reference>
<keyword evidence="2" id="KW-0012">Acyltransferase</keyword>
<accession>A0ABT5KL50</accession>
<dbReference type="EMBL" id="JAQQXT010000036">
    <property type="protein sequence ID" value="MDC8774591.1"/>
    <property type="molecule type" value="Genomic_DNA"/>
</dbReference>
<name>A0ABT5KL50_9BURK</name>
<dbReference type="Proteomes" id="UP001221189">
    <property type="component" value="Unassembled WGS sequence"/>
</dbReference>
<gene>
    <name evidence="4" type="ORF">PRZ03_23785</name>
</gene>
<evidence type="ECO:0000259" key="3">
    <source>
        <dbReference type="PROSITE" id="PS51186"/>
    </source>
</evidence>
<evidence type="ECO:0000313" key="5">
    <source>
        <dbReference type="Proteomes" id="UP001221189"/>
    </source>
</evidence>
<evidence type="ECO:0000256" key="2">
    <source>
        <dbReference type="ARBA" id="ARBA00023315"/>
    </source>
</evidence>
<evidence type="ECO:0000313" key="4">
    <source>
        <dbReference type="EMBL" id="MDC8774591.1"/>
    </source>
</evidence>
<comment type="caution">
    <text evidence="4">The sequence shown here is derived from an EMBL/GenBank/DDBJ whole genome shotgun (WGS) entry which is preliminary data.</text>
</comment>
<keyword evidence="1" id="KW-0808">Transferase</keyword>
<dbReference type="PANTHER" id="PTHR43877">
    <property type="entry name" value="AMINOALKYLPHOSPHONATE N-ACETYLTRANSFERASE-RELATED-RELATED"/>
    <property type="match status" value="1"/>
</dbReference>
<feature type="domain" description="N-acetyltransferase" evidence="3">
    <location>
        <begin position="4"/>
        <end position="155"/>
    </location>
</feature>
<dbReference type="Pfam" id="PF00583">
    <property type="entry name" value="Acetyltransf_1"/>
    <property type="match status" value="1"/>
</dbReference>
<dbReference type="Gene3D" id="3.40.630.30">
    <property type="match status" value="1"/>
</dbReference>
<proteinExistence type="predicted"/>
<evidence type="ECO:0000256" key="1">
    <source>
        <dbReference type="ARBA" id="ARBA00022679"/>
    </source>
</evidence>
<dbReference type="RefSeq" id="WP_273602571.1">
    <property type="nucleotide sequence ID" value="NZ_JAQQXT010000036.1"/>
</dbReference>
<dbReference type="PROSITE" id="PS51186">
    <property type="entry name" value="GNAT"/>
    <property type="match status" value="1"/>
</dbReference>
<keyword evidence="5" id="KW-1185">Reference proteome</keyword>
<dbReference type="InterPro" id="IPR050832">
    <property type="entry name" value="Bact_Acetyltransf"/>
</dbReference>